<gene>
    <name evidence="2" type="ORF">EYF80_042442</name>
</gene>
<organism evidence="2 3">
    <name type="scientific">Liparis tanakae</name>
    <name type="common">Tanaka's snailfish</name>
    <dbReference type="NCBI Taxonomy" id="230148"/>
    <lineage>
        <taxon>Eukaryota</taxon>
        <taxon>Metazoa</taxon>
        <taxon>Chordata</taxon>
        <taxon>Craniata</taxon>
        <taxon>Vertebrata</taxon>
        <taxon>Euteleostomi</taxon>
        <taxon>Actinopterygii</taxon>
        <taxon>Neopterygii</taxon>
        <taxon>Teleostei</taxon>
        <taxon>Neoteleostei</taxon>
        <taxon>Acanthomorphata</taxon>
        <taxon>Eupercaria</taxon>
        <taxon>Perciformes</taxon>
        <taxon>Cottioidei</taxon>
        <taxon>Cottales</taxon>
        <taxon>Liparidae</taxon>
        <taxon>Liparis</taxon>
    </lineage>
</organism>
<feature type="compositionally biased region" description="Polar residues" evidence="1">
    <location>
        <begin position="44"/>
        <end position="56"/>
    </location>
</feature>
<sequence length="62" mass="6950">MRMRRVVIGKGDHREPLVPPRATGPTASHWSHREPLVPPRATGPTASHWSHWSQHTAGDVQK</sequence>
<feature type="region of interest" description="Disordered" evidence="1">
    <location>
        <begin position="1"/>
        <end position="62"/>
    </location>
</feature>
<dbReference type="Proteomes" id="UP000314294">
    <property type="component" value="Unassembled WGS sequence"/>
</dbReference>
<evidence type="ECO:0000313" key="2">
    <source>
        <dbReference type="EMBL" id="TNN47354.1"/>
    </source>
</evidence>
<comment type="caution">
    <text evidence="2">The sequence shown here is derived from an EMBL/GenBank/DDBJ whole genome shotgun (WGS) entry which is preliminary data.</text>
</comment>
<dbReference type="EMBL" id="SRLO01000746">
    <property type="protein sequence ID" value="TNN47354.1"/>
    <property type="molecule type" value="Genomic_DNA"/>
</dbReference>
<name>A0A4Z2G3A3_9TELE</name>
<dbReference type="AlphaFoldDB" id="A0A4Z2G3A3"/>
<protein>
    <submittedName>
        <fullName evidence="2">Uncharacterized protein</fullName>
    </submittedName>
</protein>
<proteinExistence type="predicted"/>
<reference evidence="2 3" key="1">
    <citation type="submission" date="2019-03" db="EMBL/GenBank/DDBJ databases">
        <title>First draft genome of Liparis tanakae, snailfish: a comprehensive survey of snailfish specific genes.</title>
        <authorList>
            <person name="Kim W."/>
            <person name="Song I."/>
            <person name="Jeong J.-H."/>
            <person name="Kim D."/>
            <person name="Kim S."/>
            <person name="Ryu S."/>
            <person name="Song J.Y."/>
            <person name="Lee S.K."/>
        </authorList>
    </citation>
    <scope>NUCLEOTIDE SEQUENCE [LARGE SCALE GENOMIC DNA]</scope>
    <source>
        <tissue evidence="2">Muscle</tissue>
    </source>
</reference>
<accession>A0A4Z2G3A3</accession>
<keyword evidence="3" id="KW-1185">Reference proteome</keyword>
<evidence type="ECO:0000313" key="3">
    <source>
        <dbReference type="Proteomes" id="UP000314294"/>
    </source>
</evidence>
<evidence type="ECO:0000256" key="1">
    <source>
        <dbReference type="SAM" id="MobiDB-lite"/>
    </source>
</evidence>